<feature type="compositionally biased region" description="Basic and acidic residues" evidence="1">
    <location>
        <begin position="193"/>
        <end position="204"/>
    </location>
</feature>
<organism evidence="3 4">
    <name type="scientific">Actinomadura nitritigenes</name>
    <dbReference type="NCBI Taxonomy" id="134602"/>
    <lineage>
        <taxon>Bacteria</taxon>
        <taxon>Bacillati</taxon>
        <taxon>Actinomycetota</taxon>
        <taxon>Actinomycetes</taxon>
        <taxon>Streptosporangiales</taxon>
        <taxon>Thermomonosporaceae</taxon>
        <taxon>Actinomadura</taxon>
    </lineage>
</organism>
<dbReference type="SUPFAM" id="SSF53955">
    <property type="entry name" value="Lysozyme-like"/>
    <property type="match status" value="1"/>
</dbReference>
<proteinExistence type="predicted"/>
<evidence type="ECO:0000313" key="4">
    <source>
        <dbReference type="Proteomes" id="UP000666915"/>
    </source>
</evidence>
<dbReference type="CDD" id="cd13399">
    <property type="entry name" value="Slt35-like"/>
    <property type="match status" value="1"/>
</dbReference>
<protein>
    <submittedName>
        <fullName evidence="3">Lytic transglycosylase domain-containing protein</fullName>
    </submittedName>
</protein>
<name>A0ABS3RA31_9ACTN</name>
<comment type="caution">
    <text evidence="3">The sequence shown here is derived from an EMBL/GenBank/DDBJ whole genome shotgun (WGS) entry which is preliminary data.</text>
</comment>
<dbReference type="Gene3D" id="1.10.530.10">
    <property type="match status" value="1"/>
</dbReference>
<feature type="domain" description="ARB-07466-like C-terminal" evidence="2">
    <location>
        <begin position="292"/>
        <end position="402"/>
    </location>
</feature>
<accession>A0ABS3RA31</accession>
<sequence>MRKYSLLSLISYSGCLGLLLIVMMFVAVVTVASQKLLSPFQAACAPADVPGPEQLSNAPKPSPKTTGPTAYPAAYTYPAAHTVRPASLPSGGGTVQNVALARADGANSIPSPYFKLYKAAEADKRFGGIPWSLLAGIGKVETDHGRSDLPGVKSGENYAGAGGPMQFLQSTWESVTPYTVAIDGPTFGPDGNPDGKPDGKKDRYDPSDAIFTAANYLHHNGAPAQVRKAIFAYNHSNDYVNLVLSWAKRYDQNFSLSPANPSQVSCGGGGFGAGGSYAPGSVCHDAAGFVAGHITKRMACVRDQIKAKFTVPRGIGCYRADGGIAGGGEHPLGRACDFMISSGSPKPDEVKLGYDIANWAKANAKRLGIDYIIYRQHIWNPARAKEGWRQMEDRGGLTANHYDHVHISVLAGDTFNA</sequence>
<dbReference type="InterPro" id="IPR058593">
    <property type="entry name" value="ARB_07466-like_C"/>
</dbReference>
<dbReference type="EMBL" id="JAGEOK010000030">
    <property type="protein sequence ID" value="MBO2443070.1"/>
    <property type="molecule type" value="Genomic_DNA"/>
</dbReference>
<dbReference type="InterPro" id="IPR023346">
    <property type="entry name" value="Lysozyme-like_dom_sf"/>
</dbReference>
<gene>
    <name evidence="3" type="ORF">J4557_36635</name>
</gene>
<dbReference type="Pfam" id="PF26571">
    <property type="entry name" value="VldE"/>
    <property type="match status" value="1"/>
</dbReference>
<dbReference type="RefSeq" id="WP_208271394.1">
    <property type="nucleotide sequence ID" value="NZ_BAAAGM010000052.1"/>
</dbReference>
<reference evidence="3 4" key="1">
    <citation type="submission" date="2021-03" db="EMBL/GenBank/DDBJ databases">
        <authorList>
            <person name="Kanchanasin P."/>
            <person name="Saeng-In P."/>
            <person name="Phongsopitanun W."/>
            <person name="Yuki M."/>
            <person name="Kudo T."/>
            <person name="Ohkuma M."/>
            <person name="Tanasupawat S."/>
        </authorList>
    </citation>
    <scope>NUCLEOTIDE SEQUENCE [LARGE SCALE GENOMIC DNA]</scope>
    <source>
        <strain evidence="3 4">L46</strain>
    </source>
</reference>
<evidence type="ECO:0000259" key="2">
    <source>
        <dbReference type="Pfam" id="PF26571"/>
    </source>
</evidence>
<dbReference type="Proteomes" id="UP000666915">
    <property type="component" value="Unassembled WGS sequence"/>
</dbReference>
<keyword evidence="4" id="KW-1185">Reference proteome</keyword>
<evidence type="ECO:0000256" key="1">
    <source>
        <dbReference type="SAM" id="MobiDB-lite"/>
    </source>
</evidence>
<evidence type="ECO:0000313" key="3">
    <source>
        <dbReference type="EMBL" id="MBO2443070.1"/>
    </source>
</evidence>
<feature type="region of interest" description="Disordered" evidence="1">
    <location>
        <begin position="183"/>
        <end position="204"/>
    </location>
</feature>